<keyword evidence="3" id="KW-1185">Reference proteome</keyword>
<proteinExistence type="predicted"/>
<feature type="region of interest" description="Disordered" evidence="1">
    <location>
        <begin position="1"/>
        <end position="28"/>
    </location>
</feature>
<evidence type="ECO:0000256" key="1">
    <source>
        <dbReference type="SAM" id="MobiDB-lite"/>
    </source>
</evidence>
<organism evidence="2 3">
    <name type="scientific">Nostoc sphaeroides CCNUC1</name>
    <dbReference type="NCBI Taxonomy" id="2653204"/>
    <lineage>
        <taxon>Bacteria</taxon>
        <taxon>Bacillati</taxon>
        <taxon>Cyanobacteriota</taxon>
        <taxon>Cyanophyceae</taxon>
        <taxon>Nostocales</taxon>
        <taxon>Nostocaceae</taxon>
        <taxon>Nostoc</taxon>
    </lineage>
</organism>
<name>A0A5P8WDN1_9NOSO</name>
<sequence>MRRQRLVYPKSKQPKVNQPPDSKGVIGRDNQDIFKQSIGNFPDTESIERKNVRYYVDNESTKDCSQRNKLSPKIPVIAFCGLLHRMFTHIFCTFSLHPKKSDAYKPRVILSFVKEEPERYCNLIASP</sequence>
<reference evidence="2 3" key="1">
    <citation type="submission" date="2019-10" db="EMBL/GenBank/DDBJ databases">
        <title>Genomic and transcriptomic insights into the perfect genentic adaptation of a filamentous nitrogen-fixing cyanobacterium to rice fields.</title>
        <authorList>
            <person name="Chen Z."/>
        </authorList>
    </citation>
    <scope>NUCLEOTIDE SEQUENCE [LARGE SCALE GENOMIC DNA]</scope>
    <source>
        <strain evidence="2">CCNUC1</strain>
    </source>
</reference>
<dbReference type="KEGG" id="nsh:GXM_08146"/>
<evidence type="ECO:0000313" key="3">
    <source>
        <dbReference type="Proteomes" id="UP000326678"/>
    </source>
</evidence>
<gene>
    <name evidence="2" type="ORF">GXM_08146</name>
</gene>
<dbReference type="AlphaFoldDB" id="A0A5P8WDN1"/>
<dbReference type="EMBL" id="CP045227">
    <property type="protein sequence ID" value="QFS50652.1"/>
    <property type="molecule type" value="Genomic_DNA"/>
</dbReference>
<accession>A0A5P8WDN1</accession>
<evidence type="ECO:0000313" key="2">
    <source>
        <dbReference type="EMBL" id="QFS50652.1"/>
    </source>
</evidence>
<dbReference type="Proteomes" id="UP000326678">
    <property type="component" value="Chromosome Gxm2"/>
</dbReference>
<protein>
    <submittedName>
        <fullName evidence="2">Uncharacterized protein</fullName>
    </submittedName>
</protein>